<dbReference type="EMBL" id="JBHSOW010000039">
    <property type="protein sequence ID" value="MFC5649597.1"/>
    <property type="molecule type" value="Genomic_DNA"/>
</dbReference>
<evidence type="ECO:0000313" key="3">
    <source>
        <dbReference type="Proteomes" id="UP001596047"/>
    </source>
</evidence>
<evidence type="ECO:0000313" key="2">
    <source>
        <dbReference type="EMBL" id="MFC5649597.1"/>
    </source>
</evidence>
<proteinExistence type="predicted"/>
<evidence type="ECO:0000259" key="1">
    <source>
        <dbReference type="Pfam" id="PF11575"/>
    </source>
</evidence>
<gene>
    <name evidence="2" type="ORF">ACFPYJ_10770</name>
</gene>
<protein>
    <submittedName>
        <fullName evidence="2">(2Fe-2S)-binding protein</fullName>
    </submittedName>
</protein>
<feature type="domain" description="Ferric siderophore reductase C-terminal" evidence="1">
    <location>
        <begin position="231"/>
        <end position="249"/>
    </location>
</feature>
<comment type="caution">
    <text evidence="2">The sequence shown here is derived from an EMBL/GenBank/DDBJ whole genome shotgun (WGS) entry which is preliminary data.</text>
</comment>
<dbReference type="Proteomes" id="UP001596047">
    <property type="component" value="Unassembled WGS sequence"/>
</dbReference>
<sequence>MSQTTAARTERLERDCGIVFNDPGEVIQAYTFDELLDLEQVRSFLTLYAGLIKATELSPAATYFVSYLRGLTTAVQSLMSLENAAMDWSLSNWSLLLVAKDGYTNLKFRPVNSEITDAAPNNRDEWRNRILADFYGKTIQPLIRTLAQEANLSQNQLWATMPTSLYYYKESVITRAEVDSPVYKQIISDYEYLVNEMDGNVFGLTRNPLKVKIKMVDNPYNPGEQMPLKSSCCLAYLTEGRNYCYTCPKMTKTERAEKYEAIRAISTANT</sequence>
<accession>A0ABW0VUV5</accession>
<organism evidence="2 3">
    <name type="scientific">Paenibacillus solisilvae</name>
    <dbReference type="NCBI Taxonomy" id="2486751"/>
    <lineage>
        <taxon>Bacteria</taxon>
        <taxon>Bacillati</taxon>
        <taxon>Bacillota</taxon>
        <taxon>Bacilli</taxon>
        <taxon>Bacillales</taxon>
        <taxon>Paenibacillaceae</taxon>
        <taxon>Paenibacillus</taxon>
    </lineage>
</organism>
<reference evidence="3" key="1">
    <citation type="journal article" date="2019" name="Int. J. Syst. Evol. Microbiol.">
        <title>The Global Catalogue of Microorganisms (GCM) 10K type strain sequencing project: providing services to taxonomists for standard genome sequencing and annotation.</title>
        <authorList>
            <consortium name="The Broad Institute Genomics Platform"/>
            <consortium name="The Broad Institute Genome Sequencing Center for Infectious Disease"/>
            <person name="Wu L."/>
            <person name="Ma J."/>
        </authorList>
    </citation>
    <scope>NUCLEOTIDE SEQUENCE [LARGE SCALE GENOMIC DNA]</scope>
    <source>
        <strain evidence="3">CGMCC 1.3240</strain>
    </source>
</reference>
<name>A0ABW0VUV5_9BACL</name>
<dbReference type="RefSeq" id="WP_379188130.1">
    <property type="nucleotide sequence ID" value="NZ_JBHSOW010000039.1"/>
</dbReference>
<dbReference type="InterPro" id="IPR024726">
    <property type="entry name" value="FhuF_C"/>
</dbReference>
<keyword evidence="3" id="KW-1185">Reference proteome</keyword>
<dbReference type="Pfam" id="PF11575">
    <property type="entry name" value="FhuF_C"/>
    <property type="match status" value="1"/>
</dbReference>